<name>I4B427_TURPD</name>
<dbReference type="KEGG" id="tpx:Turpa_1386"/>
<organism evidence="1 2">
    <name type="scientific">Turneriella parva (strain ATCC BAA-1111 / DSM 21527 / NCTC 11395 / H)</name>
    <name type="common">Leptospira parva</name>
    <dbReference type="NCBI Taxonomy" id="869212"/>
    <lineage>
        <taxon>Bacteria</taxon>
        <taxon>Pseudomonadati</taxon>
        <taxon>Spirochaetota</taxon>
        <taxon>Spirochaetia</taxon>
        <taxon>Leptospirales</taxon>
        <taxon>Leptospiraceae</taxon>
        <taxon>Turneriella</taxon>
    </lineage>
</organism>
<dbReference type="RefSeq" id="WP_014802548.1">
    <property type="nucleotide sequence ID" value="NC_018020.1"/>
</dbReference>
<dbReference type="AlphaFoldDB" id="I4B427"/>
<dbReference type="Proteomes" id="UP000006048">
    <property type="component" value="Chromosome"/>
</dbReference>
<accession>I4B427</accession>
<keyword evidence="2" id="KW-1185">Reference proteome</keyword>
<dbReference type="EMBL" id="CP002959">
    <property type="protein sequence ID" value="AFM12034.1"/>
    <property type="molecule type" value="Genomic_DNA"/>
</dbReference>
<sequence>MPERLLAVFFSLATALPAIEISGRLPGSQFREDNPPRFGAVMSLVSRVDSVVVLHAVVNQPGNTIAAQLKQIAKGFKISPKALTKLDMVEGAHRWLQYSFHKKQGGGFVYITRTGDTIVYLVIFNLKFDALSIDLPYIDRYIQQISLADS</sequence>
<proteinExistence type="predicted"/>
<reference evidence="1 2" key="1">
    <citation type="submission" date="2012-06" db="EMBL/GenBank/DDBJ databases">
        <title>The complete chromosome of genome of Turneriella parva DSM 21527.</title>
        <authorList>
            <consortium name="US DOE Joint Genome Institute (JGI-PGF)"/>
            <person name="Lucas S."/>
            <person name="Han J."/>
            <person name="Lapidus A."/>
            <person name="Bruce D."/>
            <person name="Goodwin L."/>
            <person name="Pitluck S."/>
            <person name="Peters L."/>
            <person name="Kyrpides N."/>
            <person name="Mavromatis K."/>
            <person name="Ivanova N."/>
            <person name="Mikhailova N."/>
            <person name="Chertkov O."/>
            <person name="Detter J.C."/>
            <person name="Tapia R."/>
            <person name="Han C."/>
            <person name="Land M."/>
            <person name="Hauser L."/>
            <person name="Markowitz V."/>
            <person name="Cheng J.-F."/>
            <person name="Hugenholtz P."/>
            <person name="Woyke T."/>
            <person name="Wu D."/>
            <person name="Gronow S."/>
            <person name="Wellnitz S."/>
            <person name="Brambilla E."/>
            <person name="Klenk H.-P."/>
            <person name="Eisen J.A."/>
        </authorList>
    </citation>
    <scope>NUCLEOTIDE SEQUENCE [LARGE SCALE GENOMIC DNA]</scope>
    <source>
        <strain evidence="2">ATCC BAA-1111 / DSM 21527 / NCTC 11395 / H</strain>
    </source>
</reference>
<dbReference type="STRING" id="869212.Turpa_1386"/>
<protein>
    <submittedName>
        <fullName evidence="1">Uncharacterized protein</fullName>
    </submittedName>
</protein>
<evidence type="ECO:0000313" key="2">
    <source>
        <dbReference type="Proteomes" id="UP000006048"/>
    </source>
</evidence>
<gene>
    <name evidence="1" type="ordered locus">Turpa_1386</name>
</gene>
<dbReference type="HOGENOM" id="CLU_1739716_0_0_12"/>
<evidence type="ECO:0000313" key="1">
    <source>
        <dbReference type="EMBL" id="AFM12034.1"/>
    </source>
</evidence>